<dbReference type="Proteomes" id="UP000030764">
    <property type="component" value="Unassembled WGS sequence"/>
</dbReference>
<protein>
    <submittedName>
        <fullName evidence="2">Uncharacterized protein</fullName>
    </submittedName>
</protein>
<proteinExistence type="predicted"/>
<gene>
    <name evidence="2" type="ORF">M513_09502</name>
    <name evidence="1" type="ORF">M513_14057</name>
    <name evidence="3" type="ORF">M514_28403</name>
</gene>
<dbReference type="Proteomes" id="UP000030758">
    <property type="component" value="Unassembled WGS sequence"/>
</dbReference>
<sequence>MHREQILLAQQRFTFDVFDPSSEEWEFYIRRFECELAVFGLLEGDDTEDARRLLLLSKIGKQHFQVLVNHFRPKDVRDQSYERLKAVLQSHYGRQPCVMADRVAFSQRFRREGETVSKSVSERTSRACREL</sequence>
<name>A0A085LXH4_9BILA</name>
<keyword evidence="4" id="KW-1185">Reference proteome</keyword>
<dbReference type="EMBL" id="KL367983">
    <property type="protein sequence ID" value="KFD59420.1"/>
    <property type="molecule type" value="Genomic_DNA"/>
</dbReference>
<organism evidence="2 4">
    <name type="scientific">Trichuris suis</name>
    <name type="common">pig whipworm</name>
    <dbReference type="NCBI Taxonomy" id="68888"/>
    <lineage>
        <taxon>Eukaryota</taxon>
        <taxon>Metazoa</taxon>
        <taxon>Ecdysozoa</taxon>
        <taxon>Nematoda</taxon>
        <taxon>Enoplea</taxon>
        <taxon>Dorylaimia</taxon>
        <taxon>Trichinellida</taxon>
        <taxon>Trichuridae</taxon>
        <taxon>Trichuris</taxon>
    </lineage>
</organism>
<evidence type="ECO:0000313" key="4">
    <source>
        <dbReference type="Proteomes" id="UP000030764"/>
    </source>
</evidence>
<reference evidence="2 4" key="1">
    <citation type="journal article" date="2014" name="Nat. Genet.">
        <title>Genome and transcriptome of the porcine whipworm Trichuris suis.</title>
        <authorList>
            <person name="Jex A.R."/>
            <person name="Nejsum P."/>
            <person name="Schwarz E.M."/>
            <person name="Hu L."/>
            <person name="Young N.D."/>
            <person name="Hall R.S."/>
            <person name="Korhonen P.K."/>
            <person name="Liao S."/>
            <person name="Thamsborg S."/>
            <person name="Xia J."/>
            <person name="Xu P."/>
            <person name="Wang S."/>
            <person name="Scheerlinck J.P."/>
            <person name="Hofmann A."/>
            <person name="Sternberg P.W."/>
            <person name="Wang J."/>
            <person name="Gasser R.B."/>
        </authorList>
    </citation>
    <scope>NUCLEOTIDE SEQUENCE [LARGE SCALE GENOMIC DNA]</scope>
    <source>
        <strain evidence="3">DCEP-RM93F</strain>
        <strain evidence="2">DCEP-RM93M</strain>
    </source>
</reference>
<evidence type="ECO:0000313" key="1">
    <source>
        <dbReference type="EMBL" id="KFD45068.1"/>
    </source>
</evidence>
<accession>A0A085LXH4</accession>
<evidence type="ECO:0000313" key="2">
    <source>
        <dbReference type="EMBL" id="KFD49670.1"/>
    </source>
</evidence>
<dbReference type="EMBL" id="KL363821">
    <property type="protein sequence ID" value="KFD45068.1"/>
    <property type="molecule type" value="Genomic_DNA"/>
</dbReference>
<dbReference type="EMBL" id="KL363266">
    <property type="protein sequence ID" value="KFD49670.1"/>
    <property type="molecule type" value="Genomic_DNA"/>
</dbReference>
<dbReference type="AlphaFoldDB" id="A0A085LXH4"/>
<dbReference type="OrthoDB" id="5915527at2759"/>
<evidence type="ECO:0000313" key="3">
    <source>
        <dbReference type="EMBL" id="KFD59420.1"/>
    </source>
</evidence>